<dbReference type="RefSeq" id="WP_119850891.1">
    <property type="nucleotide sequence ID" value="NZ_CP032412.1"/>
</dbReference>
<evidence type="ECO:0000256" key="4">
    <source>
        <dbReference type="ARBA" id="ARBA00022475"/>
    </source>
</evidence>
<keyword evidence="6 8" id="KW-1133">Transmembrane helix</keyword>
<keyword evidence="4 8" id="KW-1003">Cell membrane</keyword>
<sequence length="383" mass="42281">MLKDMLWLIRKTILTSLKDYKNLLLVIALPIVGILLSTLIYKGSGETSVNIGIVNHDIEQKVTQDTIDFVAQLEHTEASVIRESEADDLVVSGELDAVLIIPEGFAKGVIQGTPEPVRIESIKGAQVTGYVKSYLNAYVQNISSMGVIAGGDAAAFNELYSGYRSSTFQLSMTTVADQSANHDMTNRTIGYLVVFMLFSAVNLSALTIRDRENRTYYRLLSSPITARSYVFSNAIVNIVLMMIQIAATLFVMTRFFHIEPGIPLWQMFLILSLFALVAVSLSQVIVAFSDSTMMANGIQTMVIMPTSLLAGCVFPLTVMPEAIQRIADFLPQYWLLDTFGRLQQGSGLNEVILNLAILLAFALALTLIATYKFARNRDTQSYI</sequence>
<dbReference type="PANTHER" id="PTHR30294">
    <property type="entry name" value="MEMBRANE COMPONENT OF ABC TRANSPORTER YHHJ-RELATED"/>
    <property type="match status" value="1"/>
</dbReference>
<dbReference type="InterPro" id="IPR000412">
    <property type="entry name" value="ABC_2_transport"/>
</dbReference>
<protein>
    <recommendedName>
        <fullName evidence="8">Transport permease protein</fullName>
    </recommendedName>
</protein>
<evidence type="ECO:0000256" key="7">
    <source>
        <dbReference type="ARBA" id="ARBA00023136"/>
    </source>
</evidence>
<reference evidence="10 11" key="1">
    <citation type="submission" date="2018-09" db="EMBL/GenBank/DDBJ databases">
        <title>Genome Sequence of Paenibacillus lautus Strain E7593-69, Azo Dye-Degrading Bacteria, Isolated from Commercial Tattoo Inks.</title>
        <authorList>
            <person name="Nho S.W."/>
            <person name="Kim S.-J."/>
            <person name="Kweon O."/>
            <person name="Cerniglia C.E."/>
        </authorList>
    </citation>
    <scope>NUCLEOTIDE SEQUENCE [LARGE SCALE GENOMIC DNA]</scope>
    <source>
        <strain evidence="10 11">E7593-69</strain>
    </source>
</reference>
<name>A0A385TYI1_PAELA</name>
<proteinExistence type="inferred from homology"/>
<dbReference type="PROSITE" id="PS51012">
    <property type="entry name" value="ABC_TM2"/>
    <property type="match status" value="1"/>
</dbReference>
<dbReference type="GO" id="GO:0140359">
    <property type="term" value="F:ABC-type transporter activity"/>
    <property type="evidence" value="ECO:0007669"/>
    <property type="project" value="InterPro"/>
</dbReference>
<evidence type="ECO:0000313" key="11">
    <source>
        <dbReference type="Proteomes" id="UP000266552"/>
    </source>
</evidence>
<dbReference type="KEGG" id="plw:D5F53_31040"/>
<dbReference type="PRINTS" id="PR00164">
    <property type="entry name" value="ABC2TRNSPORT"/>
</dbReference>
<evidence type="ECO:0000256" key="3">
    <source>
        <dbReference type="ARBA" id="ARBA00022448"/>
    </source>
</evidence>
<dbReference type="InterPro" id="IPR013525">
    <property type="entry name" value="ABC2_TM"/>
</dbReference>
<dbReference type="EMBL" id="CP032412">
    <property type="protein sequence ID" value="AYB47467.1"/>
    <property type="molecule type" value="Genomic_DNA"/>
</dbReference>
<evidence type="ECO:0000313" key="10">
    <source>
        <dbReference type="EMBL" id="AYB47467.1"/>
    </source>
</evidence>
<dbReference type="InterPro" id="IPR047817">
    <property type="entry name" value="ABC2_TM_bact-type"/>
</dbReference>
<feature type="domain" description="ABC transmembrane type-2" evidence="9">
    <location>
        <begin position="152"/>
        <end position="376"/>
    </location>
</feature>
<feature type="transmembrane region" description="Helical" evidence="8">
    <location>
        <begin position="300"/>
        <end position="319"/>
    </location>
</feature>
<keyword evidence="7 8" id="KW-0472">Membrane</keyword>
<evidence type="ECO:0000256" key="5">
    <source>
        <dbReference type="ARBA" id="ARBA00022692"/>
    </source>
</evidence>
<evidence type="ECO:0000256" key="1">
    <source>
        <dbReference type="ARBA" id="ARBA00004651"/>
    </source>
</evidence>
<evidence type="ECO:0000256" key="2">
    <source>
        <dbReference type="ARBA" id="ARBA00007783"/>
    </source>
</evidence>
<feature type="transmembrane region" description="Helical" evidence="8">
    <location>
        <begin position="229"/>
        <end position="252"/>
    </location>
</feature>
<feature type="transmembrane region" description="Helical" evidence="8">
    <location>
        <begin position="20"/>
        <end position="41"/>
    </location>
</feature>
<dbReference type="GO" id="GO:0043190">
    <property type="term" value="C:ATP-binding cassette (ABC) transporter complex"/>
    <property type="evidence" value="ECO:0007669"/>
    <property type="project" value="InterPro"/>
</dbReference>
<comment type="similarity">
    <text evidence="2 8">Belongs to the ABC-2 integral membrane protein family.</text>
</comment>
<gene>
    <name evidence="10" type="ORF">D5F53_31040</name>
</gene>
<dbReference type="InterPro" id="IPR051449">
    <property type="entry name" value="ABC-2_transporter_component"/>
</dbReference>
<evidence type="ECO:0000259" key="9">
    <source>
        <dbReference type="PROSITE" id="PS51012"/>
    </source>
</evidence>
<comment type="subcellular location">
    <subcellularLocation>
        <location evidence="1 8">Cell membrane</location>
        <topology evidence="1 8">Multi-pass membrane protein</topology>
    </subcellularLocation>
</comment>
<dbReference type="PANTHER" id="PTHR30294:SF45">
    <property type="entry name" value="LINEARMYCIN RESISTANCE PERMEASE PROTEIN LNRN"/>
    <property type="match status" value="1"/>
</dbReference>
<evidence type="ECO:0000256" key="8">
    <source>
        <dbReference type="RuleBase" id="RU361157"/>
    </source>
</evidence>
<dbReference type="Pfam" id="PF12698">
    <property type="entry name" value="ABC2_membrane_3"/>
    <property type="match status" value="1"/>
</dbReference>
<feature type="transmembrane region" description="Helical" evidence="8">
    <location>
        <begin position="351"/>
        <end position="374"/>
    </location>
</feature>
<evidence type="ECO:0000256" key="6">
    <source>
        <dbReference type="ARBA" id="ARBA00022989"/>
    </source>
</evidence>
<dbReference type="Proteomes" id="UP000266552">
    <property type="component" value="Chromosome"/>
</dbReference>
<organism evidence="10 11">
    <name type="scientific">Paenibacillus lautus</name>
    <name type="common">Bacillus lautus</name>
    <dbReference type="NCBI Taxonomy" id="1401"/>
    <lineage>
        <taxon>Bacteria</taxon>
        <taxon>Bacillati</taxon>
        <taxon>Bacillota</taxon>
        <taxon>Bacilli</taxon>
        <taxon>Bacillales</taxon>
        <taxon>Paenibacillaceae</taxon>
        <taxon>Paenibacillus</taxon>
    </lineage>
</organism>
<feature type="transmembrane region" description="Helical" evidence="8">
    <location>
        <begin position="189"/>
        <end position="208"/>
    </location>
</feature>
<dbReference type="Gene3D" id="3.40.1710.10">
    <property type="entry name" value="abc type-2 transporter like domain"/>
    <property type="match status" value="1"/>
</dbReference>
<keyword evidence="5 8" id="KW-0812">Transmembrane</keyword>
<keyword evidence="11" id="KW-1185">Reference proteome</keyword>
<accession>A0A385TYI1</accession>
<dbReference type="AlphaFoldDB" id="A0A385TYI1"/>
<keyword evidence="3 8" id="KW-0813">Transport</keyword>
<feature type="transmembrane region" description="Helical" evidence="8">
    <location>
        <begin position="264"/>
        <end position="288"/>
    </location>
</feature>